<dbReference type="Proteomes" id="UP000005237">
    <property type="component" value="Unassembled WGS sequence"/>
</dbReference>
<proteinExistence type="predicted"/>
<evidence type="ECO:0000256" key="1">
    <source>
        <dbReference type="SAM" id="MobiDB-lite"/>
    </source>
</evidence>
<dbReference type="EnsemblMetazoa" id="CJA27310.1">
    <property type="protein sequence ID" value="CJA27310.1"/>
    <property type="gene ID" value="WBGene00182882"/>
</dbReference>
<organism evidence="2 3">
    <name type="scientific">Caenorhabditis japonica</name>
    <dbReference type="NCBI Taxonomy" id="281687"/>
    <lineage>
        <taxon>Eukaryota</taxon>
        <taxon>Metazoa</taxon>
        <taxon>Ecdysozoa</taxon>
        <taxon>Nematoda</taxon>
        <taxon>Chromadorea</taxon>
        <taxon>Rhabditida</taxon>
        <taxon>Rhabditina</taxon>
        <taxon>Rhabditomorpha</taxon>
        <taxon>Rhabditoidea</taxon>
        <taxon>Rhabditidae</taxon>
        <taxon>Peloderinae</taxon>
        <taxon>Caenorhabditis</taxon>
    </lineage>
</organism>
<evidence type="ECO:0000313" key="3">
    <source>
        <dbReference type="Proteomes" id="UP000005237"/>
    </source>
</evidence>
<reference evidence="2" key="2">
    <citation type="submission" date="2022-06" db="UniProtKB">
        <authorList>
            <consortium name="EnsemblMetazoa"/>
        </authorList>
    </citation>
    <scope>IDENTIFICATION</scope>
    <source>
        <strain evidence="2">DF5081</strain>
    </source>
</reference>
<keyword evidence="3" id="KW-1185">Reference proteome</keyword>
<evidence type="ECO:0000313" key="2">
    <source>
        <dbReference type="EnsemblMetazoa" id="CJA27310.1"/>
    </source>
</evidence>
<reference evidence="3" key="1">
    <citation type="submission" date="2010-08" db="EMBL/GenBank/DDBJ databases">
        <authorList>
            <consortium name="Caenorhabditis japonica Sequencing Consortium"/>
            <person name="Wilson R.K."/>
        </authorList>
    </citation>
    <scope>NUCLEOTIDE SEQUENCE [LARGE SCALE GENOMIC DNA]</scope>
    <source>
        <strain evidence="3">DF5081</strain>
    </source>
</reference>
<protein>
    <submittedName>
        <fullName evidence="2">Uncharacterized protein</fullName>
    </submittedName>
</protein>
<dbReference type="AlphaFoldDB" id="A0A8R1IDA1"/>
<dbReference type="PANTHER" id="PTHR37440:SF1">
    <property type="entry name" value="PROTEIN CBG17852"/>
    <property type="match status" value="1"/>
</dbReference>
<feature type="region of interest" description="Disordered" evidence="1">
    <location>
        <begin position="28"/>
        <end position="61"/>
    </location>
</feature>
<sequence length="85" mass="8923">MSSNTSCGSKRKLSLAAIAEIVSEFSGINRSPNFKKPPPSGSSSGNVSPARKNSEPPTGRRYSVVVAVGVNPVPQPQSDEKIKLI</sequence>
<name>A0A8R1IDA1_CAEJA</name>
<dbReference type="PANTHER" id="PTHR37440">
    <property type="entry name" value="PROTEIN CBG17852-RELATED"/>
    <property type="match status" value="1"/>
</dbReference>
<accession>A0A8R1IDA1</accession>